<evidence type="ECO:0000313" key="3">
    <source>
        <dbReference type="Proteomes" id="UP001227192"/>
    </source>
</evidence>
<comment type="caution">
    <text evidence="2">The sequence shown here is derived from an EMBL/GenBank/DDBJ whole genome shotgun (WGS) entry which is preliminary data.</text>
</comment>
<keyword evidence="1" id="KW-0812">Transmembrane</keyword>
<reference evidence="2" key="1">
    <citation type="submission" date="2015-06" db="EMBL/GenBank/DDBJ databases">
        <authorList>
            <person name="Nguyen H."/>
        </authorList>
    </citation>
    <scope>NUCLEOTIDE SEQUENCE</scope>
    <source>
        <strain evidence="2">DAOM 180753</strain>
    </source>
</reference>
<sequence length="74" mass="8419">MFDNLQAESKRGQHCNLSLLFYLAFPTYFWFLHPSSTTSLAPSQRARIPPSRILARELWPICGLLRGLVPSDGK</sequence>
<keyword evidence="1" id="KW-0472">Membrane</keyword>
<dbReference type="Proteomes" id="UP001227192">
    <property type="component" value="Unassembled WGS sequence"/>
</dbReference>
<keyword evidence="3" id="KW-1185">Reference proteome</keyword>
<protein>
    <submittedName>
        <fullName evidence="2">Uncharacterized protein</fullName>
    </submittedName>
</protein>
<evidence type="ECO:0000313" key="2">
    <source>
        <dbReference type="EMBL" id="KAJ9490555.1"/>
    </source>
</evidence>
<accession>A0AAI9TNI8</accession>
<gene>
    <name evidence="2" type="ORF">VN97_g2706</name>
</gene>
<proteinExistence type="predicted"/>
<evidence type="ECO:0000256" key="1">
    <source>
        <dbReference type="SAM" id="Phobius"/>
    </source>
</evidence>
<dbReference type="AlphaFoldDB" id="A0AAI9TNI8"/>
<feature type="transmembrane region" description="Helical" evidence="1">
    <location>
        <begin position="12"/>
        <end position="31"/>
    </location>
</feature>
<name>A0AAI9TNI8_PENTH</name>
<organism evidence="2 3">
    <name type="scientific">Penicillium thymicola</name>
    <dbReference type="NCBI Taxonomy" id="293382"/>
    <lineage>
        <taxon>Eukaryota</taxon>
        <taxon>Fungi</taxon>
        <taxon>Dikarya</taxon>
        <taxon>Ascomycota</taxon>
        <taxon>Pezizomycotina</taxon>
        <taxon>Eurotiomycetes</taxon>
        <taxon>Eurotiomycetidae</taxon>
        <taxon>Eurotiales</taxon>
        <taxon>Aspergillaceae</taxon>
        <taxon>Penicillium</taxon>
    </lineage>
</organism>
<reference evidence="2" key="2">
    <citation type="journal article" date="2016" name="Fungal Biol.">
        <title>Ochratoxin A production by Penicillium thymicola.</title>
        <authorList>
            <person name="Nguyen H.D.T."/>
            <person name="McMullin D.R."/>
            <person name="Ponomareva E."/>
            <person name="Riley R."/>
            <person name="Pomraning K.R."/>
            <person name="Baker S.E."/>
            <person name="Seifert K.A."/>
        </authorList>
    </citation>
    <scope>NUCLEOTIDE SEQUENCE</scope>
    <source>
        <strain evidence="2">DAOM 180753</strain>
    </source>
</reference>
<dbReference type="EMBL" id="LACB01000054">
    <property type="protein sequence ID" value="KAJ9490555.1"/>
    <property type="molecule type" value="Genomic_DNA"/>
</dbReference>
<keyword evidence="1" id="KW-1133">Transmembrane helix</keyword>